<keyword evidence="2" id="KW-0813">Transport</keyword>
<name>T1JC00_STRMM</name>
<evidence type="ECO:0000256" key="3">
    <source>
        <dbReference type="ARBA" id="ARBA00022753"/>
    </source>
</evidence>
<proteinExistence type="predicted"/>
<dbReference type="Pfam" id="PF00787">
    <property type="entry name" value="PX"/>
    <property type="match status" value="1"/>
</dbReference>
<keyword evidence="4" id="KW-0653">Protein transport</keyword>
<dbReference type="OMA" id="RTIRSWS"/>
<keyword evidence="3" id="KW-0967">Endosome</keyword>
<evidence type="ECO:0000256" key="1">
    <source>
        <dbReference type="ARBA" id="ARBA00004469"/>
    </source>
</evidence>
<dbReference type="InterPro" id="IPR039937">
    <property type="entry name" value="SNX20/SNX21"/>
</dbReference>
<protein>
    <recommendedName>
        <fullName evidence="7">PX domain-containing protein</fullName>
    </recommendedName>
</protein>
<keyword evidence="5" id="KW-0446">Lipid-binding</keyword>
<dbReference type="Gene3D" id="3.30.1520.10">
    <property type="entry name" value="Phox-like domain"/>
    <property type="match status" value="1"/>
</dbReference>
<dbReference type="Gene3D" id="1.25.40.10">
    <property type="entry name" value="Tetratricopeptide repeat domain"/>
    <property type="match status" value="1"/>
</dbReference>
<dbReference type="SMART" id="SM00312">
    <property type="entry name" value="PX"/>
    <property type="match status" value="1"/>
</dbReference>
<dbReference type="Proteomes" id="UP000014500">
    <property type="component" value="Unassembled WGS sequence"/>
</dbReference>
<dbReference type="InterPro" id="IPR011990">
    <property type="entry name" value="TPR-like_helical_dom_sf"/>
</dbReference>
<reference evidence="8" key="2">
    <citation type="submission" date="2015-02" db="UniProtKB">
        <authorList>
            <consortium name="EnsemblMetazoa"/>
        </authorList>
    </citation>
    <scope>IDENTIFICATION</scope>
</reference>
<dbReference type="PANTHER" id="PTHR20939:SF11">
    <property type="entry name" value="LD12265P"/>
    <property type="match status" value="1"/>
</dbReference>
<dbReference type="eggNOG" id="KOG2101">
    <property type="taxonomic scope" value="Eukaryota"/>
</dbReference>
<dbReference type="EnsemblMetazoa" id="SMAR011306-RA">
    <property type="protein sequence ID" value="SMAR011306-PA"/>
    <property type="gene ID" value="SMAR011306"/>
</dbReference>
<dbReference type="GO" id="GO:0015031">
    <property type="term" value="P:protein transport"/>
    <property type="evidence" value="ECO:0007669"/>
    <property type="project" value="UniProtKB-KW"/>
</dbReference>
<keyword evidence="9" id="KW-1185">Reference proteome</keyword>
<dbReference type="InterPro" id="IPR036871">
    <property type="entry name" value="PX_dom_sf"/>
</dbReference>
<organism evidence="8 9">
    <name type="scientific">Strigamia maritima</name>
    <name type="common">European centipede</name>
    <name type="synonym">Geophilus maritimus</name>
    <dbReference type="NCBI Taxonomy" id="126957"/>
    <lineage>
        <taxon>Eukaryota</taxon>
        <taxon>Metazoa</taxon>
        <taxon>Ecdysozoa</taxon>
        <taxon>Arthropoda</taxon>
        <taxon>Myriapoda</taxon>
        <taxon>Chilopoda</taxon>
        <taxon>Pleurostigmophora</taxon>
        <taxon>Geophilomorpha</taxon>
        <taxon>Linotaeniidae</taxon>
        <taxon>Strigamia</taxon>
    </lineage>
</organism>
<sequence>MTESHACCVDISDENESTLTCGMLSFKDTESHDRNSSSNSGSGSLLSFDSTCSQASSKATTMNNRKQTGTQIVFEIVTYKVINGLHKKYVAYTLLIKKTPGLDKFPAIVERRYSEFLDLFLNLRRQFPEKMQSVTYFPKKTVVGNFKPEIIKSRSRAFLQFLHHIYNEDELRFSDELADFFYNDEVKEARTKMQSGQFEEAIPPMENAYFVQEKILGECHSRTLCTLCEVVALHNALDNSSEALKFAEIALNMFQLGCEEENELYPSLLQLMIRLRWNLGQEKRDLESQLHDLTKMGLKVDCLPTLLDIVMKKSN</sequence>
<dbReference type="GO" id="GO:1901981">
    <property type="term" value="F:phosphatidylinositol phosphate binding"/>
    <property type="evidence" value="ECO:0007669"/>
    <property type="project" value="TreeGrafter"/>
</dbReference>
<feature type="domain" description="PX" evidence="7">
    <location>
        <begin position="70"/>
        <end position="188"/>
    </location>
</feature>
<dbReference type="STRING" id="126957.T1JC00"/>
<dbReference type="PANTHER" id="PTHR20939">
    <property type="entry name" value="SORTING NEXIN 20, 21"/>
    <property type="match status" value="1"/>
</dbReference>
<comment type="subcellular location">
    <subcellularLocation>
        <location evidence="1">Early endosome membrane</location>
        <topology evidence="1">Peripheral membrane protein</topology>
        <orientation evidence="1">Cytoplasmic side</orientation>
    </subcellularLocation>
</comment>
<evidence type="ECO:0000256" key="5">
    <source>
        <dbReference type="ARBA" id="ARBA00023121"/>
    </source>
</evidence>
<dbReference type="InterPro" id="IPR001683">
    <property type="entry name" value="PX_dom"/>
</dbReference>
<evidence type="ECO:0000256" key="2">
    <source>
        <dbReference type="ARBA" id="ARBA00022448"/>
    </source>
</evidence>
<dbReference type="AlphaFoldDB" id="T1JC00"/>
<dbReference type="SUPFAM" id="SSF64268">
    <property type="entry name" value="PX domain"/>
    <property type="match status" value="1"/>
</dbReference>
<evidence type="ECO:0000313" key="9">
    <source>
        <dbReference type="Proteomes" id="UP000014500"/>
    </source>
</evidence>
<dbReference type="HOGENOM" id="CLU_059132_1_0_1"/>
<evidence type="ECO:0000256" key="4">
    <source>
        <dbReference type="ARBA" id="ARBA00022927"/>
    </source>
</evidence>
<reference evidence="9" key="1">
    <citation type="submission" date="2011-05" db="EMBL/GenBank/DDBJ databases">
        <authorList>
            <person name="Richards S.R."/>
            <person name="Qu J."/>
            <person name="Jiang H."/>
            <person name="Jhangiani S.N."/>
            <person name="Agravi P."/>
            <person name="Goodspeed R."/>
            <person name="Gross S."/>
            <person name="Mandapat C."/>
            <person name="Jackson L."/>
            <person name="Mathew T."/>
            <person name="Pu L."/>
            <person name="Thornton R."/>
            <person name="Saada N."/>
            <person name="Wilczek-Boney K.B."/>
            <person name="Lee S."/>
            <person name="Kovar C."/>
            <person name="Wu Y."/>
            <person name="Scherer S.E."/>
            <person name="Worley K.C."/>
            <person name="Muzny D.M."/>
            <person name="Gibbs R."/>
        </authorList>
    </citation>
    <scope>NUCLEOTIDE SEQUENCE</scope>
    <source>
        <strain evidence="9">Brora</strain>
    </source>
</reference>
<evidence type="ECO:0000313" key="8">
    <source>
        <dbReference type="EnsemblMetazoa" id="SMAR011306-PA"/>
    </source>
</evidence>
<keyword evidence="6" id="KW-0472">Membrane</keyword>
<evidence type="ECO:0000259" key="7">
    <source>
        <dbReference type="PROSITE" id="PS50195"/>
    </source>
</evidence>
<dbReference type="PROSITE" id="PS50195">
    <property type="entry name" value="PX"/>
    <property type="match status" value="1"/>
</dbReference>
<dbReference type="EMBL" id="JH432044">
    <property type="status" value="NOT_ANNOTATED_CDS"/>
    <property type="molecule type" value="Genomic_DNA"/>
</dbReference>
<evidence type="ECO:0000256" key="6">
    <source>
        <dbReference type="ARBA" id="ARBA00023136"/>
    </source>
</evidence>
<dbReference type="GO" id="GO:0031901">
    <property type="term" value="C:early endosome membrane"/>
    <property type="evidence" value="ECO:0007669"/>
    <property type="project" value="UniProtKB-SubCell"/>
</dbReference>
<accession>T1JC00</accession>
<dbReference type="PhylomeDB" id="T1JC00"/>